<dbReference type="AlphaFoldDB" id="A0AAW1QAP6"/>
<evidence type="ECO:0000313" key="3">
    <source>
        <dbReference type="EMBL" id="KAK9818105.1"/>
    </source>
</evidence>
<evidence type="ECO:0000259" key="2">
    <source>
        <dbReference type="PROSITE" id="PS50053"/>
    </source>
</evidence>
<dbReference type="InterPro" id="IPR029071">
    <property type="entry name" value="Ubiquitin-like_domsf"/>
</dbReference>
<feature type="domain" description="Ubiquitin-like" evidence="2">
    <location>
        <begin position="234"/>
        <end position="291"/>
    </location>
</feature>
<dbReference type="PROSITE" id="PS50053">
    <property type="entry name" value="UBIQUITIN_2"/>
    <property type="match status" value="1"/>
</dbReference>
<reference evidence="3 4" key="1">
    <citation type="journal article" date="2024" name="Nat. Commun.">
        <title>Phylogenomics reveals the evolutionary origins of lichenization in chlorophyte algae.</title>
        <authorList>
            <person name="Puginier C."/>
            <person name="Libourel C."/>
            <person name="Otte J."/>
            <person name="Skaloud P."/>
            <person name="Haon M."/>
            <person name="Grisel S."/>
            <person name="Petersen M."/>
            <person name="Berrin J.G."/>
            <person name="Delaux P.M."/>
            <person name="Dal Grande F."/>
            <person name="Keller J."/>
        </authorList>
    </citation>
    <scope>NUCLEOTIDE SEQUENCE [LARGE SCALE GENOMIC DNA]</scope>
    <source>
        <strain evidence="3 4">SAG 2043</strain>
    </source>
</reference>
<evidence type="ECO:0000313" key="4">
    <source>
        <dbReference type="Proteomes" id="UP001489004"/>
    </source>
</evidence>
<dbReference type="Proteomes" id="UP001489004">
    <property type="component" value="Unassembled WGS sequence"/>
</dbReference>
<dbReference type="Pfam" id="PF00240">
    <property type="entry name" value="ubiquitin"/>
    <property type="match status" value="1"/>
</dbReference>
<evidence type="ECO:0000256" key="1">
    <source>
        <dbReference type="SAM" id="MobiDB-lite"/>
    </source>
</evidence>
<dbReference type="InterPro" id="IPR000626">
    <property type="entry name" value="Ubiquitin-like_dom"/>
</dbReference>
<proteinExistence type="predicted"/>
<keyword evidence="4" id="KW-1185">Reference proteome</keyword>
<protein>
    <recommendedName>
        <fullName evidence="2">Ubiquitin-like domain-containing protein</fullName>
    </recommendedName>
</protein>
<organism evidence="3 4">
    <name type="scientific">[Myrmecia] bisecta</name>
    <dbReference type="NCBI Taxonomy" id="41462"/>
    <lineage>
        <taxon>Eukaryota</taxon>
        <taxon>Viridiplantae</taxon>
        <taxon>Chlorophyta</taxon>
        <taxon>core chlorophytes</taxon>
        <taxon>Trebouxiophyceae</taxon>
        <taxon>Trebouxiales</taxon>
        <taxon>Trebouxiaceae</taxon>
        <taxon>Myrmecia</taxon>
    </lineage>
</organism>
<feature type="compositionally biased region" description="Basic and acidic residues" evidence="1">
    <location>
        <begin position="205"/>
        <end position="222"/>
    </location>
</feature>
<sequence length="291" mass="30680">MLRSTWLRLVSGISIVKVVKLEGSDLIAAGITTPAVQKALLVALAEGHVVWKQPDAQPLPQAPAQGKAQPAVQATVQTVSTPATDACASGAFHPAATFQGCHAGYVYKLHCHGLGYYMDEQSSEAFRPAAALQGRLPGYAYKTGCHGLGYYKDERSATASASGLPSVGDKRRLEHVSGDKGNDDNDNAVDDHGIDDVDDDDDGDSADHDAAGCGRAEVRPDTSGDAQSSQAPTFEISVKFLFGEQLALTVCSYYTLGTVKYIIADKTGIQASDLRLIFGARQLPDDPTLAA</sequence>
<feature type="compositionally biased region" description="Basic and acidic residues" evidence="1">
    <location>
        <begin position="168"/>
        <end position="195"/>
    </location>
</feature>
<dbReference type="CDD" id="cd17039">
    <property type="entry name" value="Ubl_ubiquitin_like"/>
    <property type="match status" value="1"/>
</dbReference>
<dbReference type="SUPFAM" id="SSF54236">
    <property type="entry name" value="Ubiquitin-like"/>
    <property type="match status" value="1"/>
</dbReference>
<name>A0AAW1QAP6_9CHLO</name>
<dbReference type="Gene3D" id="3.10.20.90">
    <property type="entry name" value="Phosphatidylinositol 3-kinase Catalytic Subunit, Chain A, domain 1"/>
    <property type="match status" value="1"/>
</dbReference>
<feature type="region of interest" description="Disordered" evidence="1">
    <location>
        <begin position="159"/>
        <end position="230"/>
    </location>
</feature>
<comment type="caution">
    <text evidence="3">The sequence shown here is derived from an EMBL/GenBank/DDBJ whole genome shotgun (WGS) entry which is preliminary data.</text>
</comment>
<accession>A0AAW1QAP6</accession>
<gene>
    <name evidence="3" type="ORF">WJX72_007225</name>
</gene>
<dbReference type="EMBL" id="JALJOR010000004">
    <property type="protein sequence ID" value="KAK9818105.1"/>
    <property type="molecule type" value="Genomic_DNA"/>
</dbReference>